<comment type="cofactor">
    <cofactor evidence="1">
        <name>FAD</name>
        <dbReference type="ChEBI" id="CHEBI:57692"/>
    </cofactor>
</comment>
<evidence type="ECO:0000313" key="7">
    <source>
        <dbReference type="Proteomes" id="UP000237440"/>
    </source>
</evidence>
<dbReference type="SUPFAM" id="SSF51905">
    <property type="entry name" value="FAD/NAD(P)-binding domain"/>
    <property type="match status" value="1"/>
</dbReference>
<dbReference type="AlphaFoldDB" id="A0A2S3VQF0"/>
<proteinExistence type="predicted"/>
<evidence type="ECO:0000256" key="2">
    <source>
        <dbReference type="ARBA" id="ARBA00022630"/>
    </source>
</evidence>
<dbReference type="SUPFAM" id="SSF54373">
    <property type="entry name" value="FAD-linked reductases, C-terminal domain"/>
    <property type="match status" value="1"/>
</dbReference>
<accession>A0A2S3VQF0</accession>
<name>A0A2S3VQF0_9PSED</name>
<keyword evidence="3" id="KW-0274">FAD</keyword>
<evidence type="ECO:0000256" key="4">
    <source>
        <dbReference type="ARBA" id="ARBA00023002"/>
    </source>
</evidence>
<dbReference type="OrthoDB" id="9806257at2"/>
<evidence type="ECO:0000256" key="3">
    <source>
        <dbReference type="ARBA" id="ARBA00022827"/>
    </source>
</evidence>
<evidence type="ECO:0000259" key="5">
    <source>
        <dbReference type="Pfam" id="PF01266"/>
    </source>
</evidence>
<dbReference type="PANTHER" id="PTHR10961:SF7">
    <property type="entry name" value="FAD DEPENDENT OXIDOREDUCTASE DOMAIN-CONTAINING PROTEIN"/>
    <property type="match status" value="1"/>
</dbReference>
<dbReference type="InterPro" id="IPR006076">
    <property type="entry name" value="FAD-dep_OxRdtase"/>
</dbReference>
<dbReference type="Proteomes" id="UP000237440">
    <property type="component" value="Unassembled WGS sequence"/>
</dbReference>
<evidence type="ECO:0000256" key="1">
    <source>
        <dbReference type="ARBA" id="ARBA00001974"/>
    </source>
</evidence>
<keyword evidence="2" id="KW-0285">Flavoprotein</keyword>
<dbReference type="Gene3D" id="3.50.50.60">
    <property type="entry name" value="FAD/NAD(P)-binding domain"/>
    <property type="match status" value="1"/>
</dbReference>
<dbReference type="InterPro" id="IPR045170">
    <property type="entry name" value="MTOX"/>
</dbReference>
<dbReference type="GO" id="GO:0050660">
    <property type="term" value="F:flavin adenine dinucleotide binding"/>
    <property type="evidence" value="ECO:0007669"/>
    <property type="project" value="InterPro"/>
</dbReference>
<dbReference type="PANTHER" id="PTHR10961">
    <property type="entry name" value="PEROXISOMAL SARCOSINE OXIDASE"/>
    <property type="match status" value="1"/>
</dbReference>
<organism evidence="6 7">
    <name type="scientific">Pseudomonas laurylsulfativorans</name>
    <dbReference type="NCBI Taxonomy" id="1943631"/>
    <lineage>
        <taxon>Bacteria</taxon>
        <taxon>Pseudomonadati</taxon>
        <taxon>Pseudomonadota</taxon>
        <taxon>Gammaproteobacteria</taxon>
        <taxon>Pseudomonadales</taxon>
        <taxon>Pseudomonadaceae</taxon>
        <taxon>Pseudomonas</taxon>
    </lineage>
</organism>
<dbReference type="Gene3D" id="3.30.9.10">
    <property type="entry name" value="D-Amino Acid Oxidase, subunit A, domain 2"/>
    <property type="match status" value="1"/>
</dbReference>
<reference evidence="7" key="1">
    <citation type="submission" date="2017-02" db="EMBL/GenBank/DDBJ databases">
        <authorList>
            <person name="Furmanczyk E.M."/>
        </authorList>
    </citation>
    <scope>NUCLEOTIDE SEQUENCE [LARGE SCALE GENOMIC DNA]</scope>
    <source>
        <strain evidence="7">AP3_22</strain>
    </source>
</reference>
<feature type="domain" description="FAD dependent oxidoreductase" evidence="5">
    <location>
        <begin position="6"/>
        <end position="362"/>
    </location>
</feature>
<dbReference type="RefSeq" id="WP_103394757.1">
    <property type="nucleotide sequence ID" value="NZ_MUJK01000003.1"/>
</dbReference>
<comment type="caution">
    <text evidence="6">The sequence shown here is derived from an EMBL/GenBank/DDBJ whole genome shotgun (WGS) entry which is preliminary data.</text>
</comment>
<dbReference type="InterPro" id="IPR036188">
    <property type="entry name" value="FAD/NAD-bd_sf"/>
</dbReference>
<evidence type="ECO:0000313" key="6">
    <source>
        <dbReference type="EMBL" id="POF41889.1"/>
    </source>
</evidence>
<gene>
    <name evidence="6" type="ORF">B0D71_10530</name>
</gene>
<protein>
    <submittedName>
        <fullName evidence="6">N-methyltryptophan oxidase</fullName>
    </submittedName>
</protein>
<dbReference type="NCBIfam" id="NF008425">
    <property type="entry name" value="PRK11259.1"/>
    <property type="match status" value="1"/>
</dbReference>
<keyword evidence="4" id="KW-0560">Oxidoreductase</keyword>
<dbReference type="EMBL" id="MUJK01000003">
    <property type="protein sequence ID" value="POF41889.1"/>
    <property type="molecule type" value="Genomic_DNA"/>
</dbReference>
<sequence length="386" mass="41765">MKCKYKVVVIGLGIVGSASLWRLSCSEGDVLGVDSGAPINLSGSSHGASRIFRRAYWEGSSYLPLLSLSDKLWYELDKTCSRHLIFHTGGLFIGPVATGVVPKSVAVAQQGNINHTLLSAERTAESFPVFHVLEGMESVYESGAYTIAADDSKLHMVNLAVRNGAEVRFGTSVTGILKTSQGLAVQLDGGQVVYTERIILATGAAIGTTLINDLFGLLQPKSVPVYWFKTKSKEDFEFLRGFPAFLYQLPDGRLLHGTPEVGTEEPGIKIGFHNYQQAKFDAGTHIQPVKESDVEQISACVEQIFPGLNSIPYASKKCIYTMSQDESFVLGESVDLPGVFYVSACSGHGFKFATGLGDVLARAALNGFLSDEVSMFYASRFSDDNK</sequence>
<dbReference type="Pfam" id="PF01266">
    <property type="entry name" value="DAO"/>
    <property type="match status" value="1"/>
</dbReference>
<keyword evidence="7" id="KW-1185">Reference proteome</keyword>
<dbReference type="GO" id="GO:0008115">
    <property type="term" value="F:sarcosine oxidase activity"/>
    <property type="evidence" value="ECO:0007669"/>
    <property type="project" value="TreeGrafter"/>
</dbReference>